<proteinExistence type="predicted"/>
<dbReference type="EMBL" id="LSLI01000047">
    <property type="protein sequence ID" value="KXS31976.1"/>
    <property type="molecule type" value="Genomic_DNA"/>
</dbReference>
<organism evidence="1 2">
    <name type="scientific">Candidatus Gallionella acididurans</name>
    <dbReference type="NCBI Taxonomy" id="1796491"/>
    <lineage>
        <taxon>Bacteria</taxon>
        <taxon>Pseudomonadati</taxon>
        <taxon>Pseudomonadota</taxon>
        <taxon>Betaproteobacteria</taxon>
        <taxon>Nitrosomonadales</taxon>
        <taxon>Gallionellaceae</taxon>
        <taxon>Gallionella</taxon>
    </lineage>
</organism>
<accession>A0A139BSL1</accession>
<dbReference type="AlphaFoldDB" id="A0A139BSL1"/>
<name>A0A139BSL1_9PROT</name>
<reference evidence="1 2" key="2">
    <citation type="submission" date="2016-03" db="EMBL/GenBank/DDBJ databases">
        <title>New uncultured bacterium of the family Gallionellaceae from acid mine drainage: description and reconstruction of genome based on metagenomic analysis of microbial community.</title>
        <authorList>
            <person name="Kadnikov V."/>
            <person name="Ivasenko D."/>
            <person name="Beletsky A."/>
            <person name="Mardanov A."/>
            <person name="Danilova E."/>
            <person name="Pimenov N."/>
            <person name="Karnachuk O."/>
            <person name="Ravin N."/>
        </authorList>
    </citation>
    <scope>NUCLEOTIDE SEQUENCE [LARGE SCALE GENOMIC DNA]</scope>
    <source>
        <strain evidence="1">ShG14-8</strain>
    </source>
</reference>
<evidence type="ECO:0000313" key="2">
    <source>
        <dbReference type="Proteomes" id="UP000070578"/>
    </source>
</evidence>
<evidence type="ECO:0000313" key="1">
    <source>
        <dbReference type="EMBL" id="KXS31976.1"/>
    </source>
</evidence>
<comment type="caution">
    <text evidence="1">The sequence shown here is derived from an EMBL/GenBank/DDBJ whole genome shotgun (WGS) entry which is preliminary data.</text>
</comment>
<sequence>MKRDVPIRYCQRLFATQEQITLHALLILMGTCKLHLKIIQRGILSPYSGNYYGNGDT</sequence>
<reference evidence="1 2" key="1">
    <citation type="submission" date="2016-02" db="EMBL/GenBank/DDBJ databases">
        <authorList>
            <person name="Wen L."/>
            <person name="He K."/>
            <person name="Yang H."/>
        </authorList>
    </citation>
    <scope>NUCLEOTIDE SEQUENCE [LARGE SCALE GENOMIC DNA]</scope>
    <source>
        <strain evidence="1">ShG14-8</strain>
    </source>
</reference>
<gene>
    <name evidence="1" type="ORF">AWT59_1888</name>
</gene>
<dbReference type="Proteomes" id="UP000070578">
    <property type="component" value="Unassembled WGS sequence"/>
</dbReference>
<protein>
    <submittedName>
        <fullName evidence="1">Uncharacterized protein</fullName>
    </submittedName>
</protein>